<gene>
    <name evidence="2" type="ORF">KPL37_14150</name>
</gene>
<dbReference type="RefSeq" id="WP_216150387.1">
    <property type="nucleotide sequence ID" value="NZ_JAHLDV010000038.1"/>
</dbReference>
<accession>A0ABS6BWV0</accession>
<evidence type="ECO:0000313" key="2">
    <source>
        <dbReference type="EMBL" id="MBU3160884.1"/>
    </source>
</evidence>
<sequence>MISKKNRKGFLITLIAILITISIPFMGNVHASVLKSITSIEDINTTVDVNDRYTLQKTLAATKGDGSTKAVAVKWNPSKASTSKAGTFTYRGTVAGYDEKVNLILTVIGITSMEDINETVDLDDSYTLPKTLTATRSDGRIETVTIKWSPSKASTKKAGTFNFKGTVAGYDKKVNLKLVVNNTNTTVYKSTLELYKPTSNDDADSIVADALKSDFSVNTSIDVSGDKYLAYQLEEYNSDNVSLGFDSNPDITIATSRADVVTVEVVDKKIVVIAGKAGIATIVITDSNTNTKYKIKITVVDEENIIKSVSWKSVTNPTHAVKYDYTKVLTTTSSDNDPKVSGINLSKSSSYTIRIQLVDMVSGMLYVDKNGNGTYDLNRDTTIGTLSVLVLGRHMPADDNYTDGITVKSGEDCNIIFVIKDKNGNAVPSKSIIDNF</sequence>
<feature type="domain" description="Bacterial Ig-like" evidence="1">
    <location>
        <begin position="40"/>
        <end position="97"/>
    </location>
</feature>
<organism evidence="2 3">
    <name type="scientific">Clostridium frigoris</name>
    <dbReference type="NCBI Taxonomy" id="205327"/>
    <lineage>
        <taxon>Bacteria</taxon>
        <taxon>Bacillati</taxon>
        <taxon>Bacillota</taxon>
        <taxon>Clostridia</taxon>
        <taxon>Eubacteriales</taxon>
        <taxon>Clostridiaceae</taxon>
        <taxon>Clostridium</taxon>
    </lineage>
</organism>
<dbReference type="Pfam" id="PF07532">
    <property type="entry name" value="Big_4"/>
    <property type="match status" value="2"/>
</dbReference>
<dbReference type="InterPro" id="IPR011081">
    <property type="entry name" value="Big_4"/>
</dbReference>
<comment type="caution">
    <text evidence="2">The sequence shown here is derived from an EMBL/GenBank/DDBJ whole genome shotgun (WGS) entry which is preliminary data.</text>
</comment>
<feature type="domain" description="Bacterial Ig-like" evidence="1">
    <location>
        <begin position="114"/>
        <end position="170"/>
    </location>
</feature>
<dbReference type="Proteomes" id="UP000776252">
    <property type="component" value="Unassembled WGS sequence"/>
</dbReference>
<evidence type="ECO:0000259" key="1">
    <source>
        <dbReference type="Pfam" id="PF07532"/>
    </source>
</evidence>
<evidence type="ECO:0000313" key="3">
    <source>
        <dbReference type="Proteomes" id="UP000776252"/>
    </source>
</evidence>
<proteinExistence type="predicted"/>
<name>A0ABS6BWV0_9CLOT</name>
<dbReference type="EMBL" id="JAHLDV010000038">
    <property type="protein sequence ID" value="MBU3160884.1"/>
    <property type="molecule type" value="Genomic_DNA"/>
</dbReference>
<keyword evidence="3" id="KW-1185">Reference proteome</keyword>
<protein>
    <submittedName>
        <fullName evidence="2">Ig-like domain-containing protein</fullName>
    </submittedName>
</protein>
<reference evidence="2 3" key="1">
    <citation type="submission" date="2021-06" db="EMBL/GenBank/DDBJ databases">
        <title>Clostridia strains as spoilage organisms.</title>
        <authorList>
            <person name="Wambui J."/>
            <person name="Stephan R."/>
            <person name="Stevens M.J.A."/>
        </authorList>
    </citation>
    <scope>NUCLEOTIDE SEQUENCE [LARGE SCALE GENOMIC DNA]</scope>
    <source>
        <strain evidence="2 3">DSM 14204</strain>
    </source>
</reference>